<dbReference type="Pfam" id="PF03401">
    <property type="entry name" value="TctC"/>
    <property type="match status" value="1"/>
</dbReference>
<dbReference type="Gene3D" id="3.40.190.150">
    <property type="entry name" value="Bordetella uptake gene, domain 1"/>
    <property type="match status" value="1"/>
</dbReference>
<dbReference type="Proteomes" id="UP000503312">
    <property type="component" value="Chromosome"/>
</dbReference>
<dbReference type="InterPro" id="IPR042100">
    <property type="entry name" value="Bug_dom1"/>
</dbReference>
<dbReference type="PANTHER" id="PTHR42928:SF5">
    <property type="entry name" value="BLR1237 PROTEIN"/>
    <property type="match status" value="1"/>
</dbReference>
<protein>
    <submittedName>
        <fullName evidence="3">LacI family transcriptional regulator</fullName>
    </submittedName>
</protein>
<dbReference type="EMBL" id="CP028942">
    <property type="protein sequence ID" value="QKM64968.1"/>
    <property type="molecule type" value="Genomic_DNA"/>
</dbReference>
<keyword evidence="4" id="KW-1185">Reference proteome</keyword>
<comment type="similarity">
    <text evidence="1">Belongs to the UPF0065 (bug) family.</text>
</comment>
<evidence type="ECO:0000313" key="4">
    <source>
        <dbReference type="Proteomes" id="UP000503312"/>
    </source>
</evidence>
<dbReference type="KEGG" id="ptrp:DCO17_06835"/>
<dbReference type="RefSeq" id="WP_173956010.1">
    <property type="nucleotide sequence ID" value="NZ_CP028942.1"/>
</dbReference>
<organism evidence="3 4">
    <name type="scientific">Polynucleobacter tropicus</name>
    <dbReference type="NCBI Taxonomy" id="1743174"/>
    <lineage>
        <taxon>Bacteria</taxon>
        <taxon>Pseudomonadati</taxon>
        <taxon>Pseudomonadota</taxon>
        <taxon>Betaproteobacteria</taxon>
        <taxon>Burkholderiales</taxon>
        <taxon>Burkholderiaceae</taxon>
        <taxon>Polynucleobacter</taxon>
    </lineage>
</organism>
<feature type="signal peptide" evidence="2">
    <location>
        <begin position="1"/>
        <end position="20"/>
    </location>
</feature>
<dbReference type="SUPFAM" id="SSF53850">
    <property type="entry name" value="Periplasmic binding protein-like II"/>
    <property type="match status" value="1"/>
</dbReference>
<gene>
    <name evidence="3" type="ORF">DCO17_06835</name>
</gene>
<feature type="chain" id="PRO_5026909875" evidence="2">
    <location>
        <begin position="21"/>
        <end position="320"/>
    </location>
</feature>
<name>A0A6M9Q024_9BURK</name>
<keyword evidence="2" id="KW-0732">Signal</keyword>
<dbReference type="InterPro" id="IPR005064">
    <property type="entry name" value="BUG"/>
</dbReference>
<sequence length="320" mass="33839">MRILLQALTLTFMSIGLCLAQNFPDRPIKLIVPYTPGGGTDTVARMMAEKISADLKWTILVDNKPGGGGNIGMEFVAKAKPDGYTIGMGQTSNLAINPALISKMPFDSVNDLVPVALVAEVPMVLVVSSNSPWKSLTDLVKAAKAKPDFYKQATAGAGTVGHIAGEMFAGKAGYVVSYIPYKGASPAITDLIGGQTDFMFATPQSVLGMIAGGKLRALAVTSGSRASILPTVPTVGEQGYRGFEATDWKVLVAPNGTPQEAIKKINEAAQRVLKNPSLINKLREEASSPMYGDPAAVLKYIRAEQREWDAAVKAAGIKLD</sequence>
<evidence type="ECO:0000256" key="1">
    <source>
        <dbReference type="ARBA" id="ARBA00006987"/>
    </source>
</evidence>
<dbReference type="PANTHER" id="PTHR42928">
    <property type="entry name" value="TRICARBOXYLATE-BINDING PROTEIN"/>
    <property type="match status" value="1"/>
</dbReference>
<proteinExistence type="inferred from homology"/>
<accession>A0A6M9Q024</accession>
<dbReference type="AlphaFoldDB" id="A0A6M9Q024"/>
<evidence type="ECO:0000256" key="2">
    <source>
        <dbReference type="SAM" id="SignalP"/>
    </source>
</evidence>
<dbReference type="Gene3D" id="3.40.190.10">
    <property type="entry name" value="Periplasmic binding protein-like II"/>
    <property type="match status" value="1"/>
</dbReference>
<evidence type="ECO:0000313" key="3">
    <source>
        <dbReference type="EMBL" id="QKM64968.1"/>
    </source>
</evidence>
<reference evidence="3 4" key="1">
    <citation type="submission" date="2018-04" db="EMBL/GenBank/DDBJ databases">
        <title>Polynucleobacter sp. UH21B genome.</title>
        <authorList>
            <person name="Hahn M.W."/>
        </authorList>
    </citation>
    <scope>NUCLEOTIDE SEQUENCE [LARGE SCALE GENOMIC DNA]</scope>
    <source>
        <strain evidence="3 4">MWH-UH21B</strain>
    </source>
</reference>
<dbReference type="PIRSF" id="PIRSF017082">
    <property type="entry name" value="YflP"/>
    <property type="match status" value="1"/>
</dbReference>
<dbReference type="CDD" id="cd07012">
    <property type="entry name" value="PBP2_Bug_TTT"/>
    <property type="match status" value="1"/>
</dbReference>